<evidence type="ECO:0000313" key="7">
    <source>
        <dbReference type="EMBL" id="CEO99230.1"/>
    </source>
</evidence>
<dbReference type="EMBL" id="CDSF01000090">
    <property type="protein sequence ID" value="CEO99230.1"/>
    <property type="molecule type" value="Genomic_DNA"/>
</dbReference>
<feature type="domain" description="Exocyst complex component EXOC2/Sec5 N-terminal" evidence="6">
    <location>
        <begin position="337"/>
        <end position="1091"/>
    </location>
</feature>
<name>A0A0G4IVC1_PLABS</name>
<evidence type="ECO:0000313" key="8">
    <source>
        <dbReference type="Proteomes" id="UP000039324"/>
    </source>
</evidence>
<keyword evidence="4" id="KW-0653">Protein transport</keyword>
<gene>
    <name evidence="7" type="ORF">PBRA_001136</name>
</gene>
<reference evidence="7 8" key="1">
    <citation type="submission" date="2015-02" db="EMBL/GenBank/DDBJ databases">
        <authorList>
            <person name="Chooi Y.-H."/>
        </authorList>
    </citation>
    <scope>NUCLEOTIDE SEQUENCE [LARGE SCALE GENOMIC DNA]</scope>
    <source>
        <strain evidence="7">E3</strain>
    </source>
</reference>
<keyword evidence="8" id="KW-1185">Reference proteome</keyword>
<dbReference type="InterPro" id="IPR029175">
    <property type="entry name" value="EXOC2/Sec5"/>
</dbReference>
<feature type="compositionally biased region" description="Acidic residues" evidence="5">
    <location>
        <begin position="232"/>
        <end position="241"/>
    </location>
</feature>
<dbReference type="PANTHER" id="PTHR13043:SF1">
    <property type="entry name" value="EXOCYST COMPLEX COMPONENT 2"/>
    <property type="match status" value="1"/>
</dbReference>
<comment type="function">
    <text evidence="4">Component of the exocyst complex involved in the docking of exocytic vesicles with fusion sites on the plasma membrane.</text>
</comment>
<protein>
    <recommendedName>
        <fullName evidence="4">Exocyst complex component</fullName>
    </recommendedName>
</protein>
<sequence length="1093" mass="121897">MSSRLLRVREDSMTRGVNLSTSEHGGGEVARLIARLDASSSAMKKTKGNSAKAAIKDFATYYFDNLPELDSDTVGRLVERLVQASGAVTWKQMRELKLSSVHALELLARLLDPETNQYASEYRNALGTIPIKSFRDMKLDKHLTSSNAQPDVACLVVSILLELRSDVALESICDSTSAQRTYRAWEDEQNNVEENVEEAVKDDGRYFTVKVVKDPTAWCDVNIEDLHKLVEEFNDPNDDSEDQVKKNREEFGDAEEDTGQPRDPLGIKTIDSKTLQKSKQKSKFWAKRLRLTTKKRDSAGADGEVSKTPAEDAMAGAVDSAAENDLLDESHLALGSISPYDEDFNPVLYLLDVHRSTPFPKLRQGLDNLRKVVNNRQNLMRELVQDHFDQFVSCKDAIDSIHELLSTEVELSKAGRVNQSNTGAVIPPLKAILQKINTVYTPLFQRKEEADRIRHALTVLKRHHLLFSMPGQLTRNIKMRRYDAAVRDYRRVTTFRGNNVDLLEQVVSEIHRIVDRFRDGLLTQLYNQETSYDDQLRLIGYLVDLDCKEDPAWHLLGHFQDWLCADIDRYGQQAESDGLIGGDGESEDVDRAQGPTVAYLSREHSISQVLTGVITASRNRLPMIRDLASLIVAGSIGIVNSVASSALLFSDPTIRRNPGMNCPSAVTSEQNYVVEKRHLTVSGSVNRVFSNICSKFSRLARSLVLATGELPHVTEATQKNICAILAFLEFMHELHDIPDEAIRCLRDLCEHCANAFAEATLQKCLLSIVATVKGEDWSYGDTDGLKPTKAPAQLKDAISSALQSIGTIYQSSPHSTNEAWLAITVGPRLLEMLRVFCDCVHQEVTVLSSHPDTGDPSSDGNARKQHPDDAGRRLLLLLNNVMFCRTTVAGDIWDQFTDMIPEFSMKSLNSAFSDLIDVILVLERVIIDAYVRRQALALAKHVERGTMLCGISWEDAPSAKDVRGYIFEILIHLVLVHEQLYSLGVDEDIASSILSQLVLQVALAFDFFISKIDRMNTVGSDQLTLEIEFFEFTVANLIAKRAETHGVLRRATGRLKSCIVGDSPSHSKHSSSRKELLDAAKASSAAMFECFSV</sequence>
<feature type="region of interest" description="Disordered" evidence="5">
    <location>
        <begin position="232"/>
        <end position="274"/>
    </location>
</feature>
<dbReference type="InterPro" id="IPR039481">
    <property type="entry name" value="EXOC2/Sec5_N_dom"/>
</dbReference>
<comment type="similarity">
    <text evidence="1 4">Belongs to the SEC5 family.</text>
</comment>
<dbReference type="GO" id="GO:0006887">
    <property type="term" value="P:exocytosis"/>
    <property type="evidence" value="ECO:0007669"/>
    <property type="project" value="UniProtKB-KW"/>
</dbReference>
<dbReference type="STRING" id="37360.A0A0G4IVC1"/>
<evidence type="ECO:0000259" key="6">
    <source>
        <dbReference type="Pfam" id="PF15469"/>
    </source>
</evidence>
<feature type="compositionally biased region" description="Basic and acidic residues" evidence="5">
    <location>
        <begin position="242"/>
        <end position="251"/>
    </location>
</feature>
<accession>A0A0G4IVC1</accession>
<dbReference type="PANTHER" id="PTHR13043">
    <property type="entry name" value="EXOCYST COMPLEX COMPONENT SEC5"/>
    <property type="match status" value="1"/>
</dbReference>
<comment type="subunit">
    <text evidence="4">Component of the exocyst complex.</text>
</comment>
<evidence type="ECO:0000256" key="4">
    <source>
        <dbReference type="RuleBase" id="RU365069"/>
    </source>
</evidence>
<evidence type="ECO:0000256" key="5">
    <source>
        <dbReference type="SAM" id="MobiDB-lite"/>
    </source>
</evidence>
<keyword evidence="2 4" id="KW-0813">Transport</keyword>
<dbReference type="GO" id="GO:0006893">
    <property type="term" value="P:Golgi to plasma membrane transport"/>
    <property type="evidence" value="ECO:0007669"/>
    <property type="project" value="UniProtKB-UniRule"/>
</dbReference>
<dbReference type="OMA" id="RMWMDVD"/>
<dbReference type="GO" id="GO:0015031">
    <property type="term" value="P:protein transport"/>
    <property type="evidence" value="ECO:0007669"/>
    <property type="project" value="UniProtKB-KW"/>
</dbReference>
<dbReference type="GO" id="GO:0000145">
    <property type="term" value="C:exocyst"/>
    <property type="evidence" value="ECO:0007669"/>
    <property type="project" value="UniProtKB-UniRule"/>
</dbReference>
<dbReference type="AlphaFoldDB" id="A0A0G4IVC1"/>
<dbReference type="OrthoDB" id="26242at2759"/>
<keyword evidence="3 4" id="KW-0268">Exocytosis</keyword>
<evidence type="ECO:0000256" key="3">
    <source>
        <dbReference type="ARBA" id="ARBA00022483"/>
    </source>
</evidence>
<dbReference type="Proteomes" id="UP000039324">
    <property type="component" value="Unassembled WGS sequence"/>
</dbReference>
<proteinExistence type="inferred from homology"/>
<evidence type="ECO:0000256" key="2">
    <source>
        <dbReference type="ARBA" id="ARBA00022448"/>
    </source>
</evidence>
<organism evidence="7 8">
    <name type="scientific">Plasmodiophora brassicae</name>
    <name type="common">Clubroot disease agent</name>
    <dbReference type="NCBI Taxonomy" id="37360"/>
    <lineage>
        <taxon>Eukaryota</taxon>
        <taxon>Sar</taxon>
        <taxon>Rhizaria</taxon>
        <taxon>Endomyxa</taxon>
        <taxon>Phytomyxea</taxon>
        <taxon>Plasmodiophorida</taxon>
        <taxon>Plasmodiophoridae</taxon>
        <taxon>Plasmodiophora</taxon>
    </lineage>
</organism>
<dbReference type="Pfam" id="PF15469">
    <property type="entry name" value="Sec5"/>
    <property type="match status" value="1"/>
</dbReference>
<evidence type="ECO:0000256" key="1">
    <source>
        <dbReference type="ARBA" id="ARBA00010578"/>
    </source>
</evidence>